<evidence type="ECO:0000313" key="2">
    <source>
        <dbReference type="Proteomes" id="UP000265431"/>
    </source>
</evidence>
<dbReference type="NCBIfam" id="TIGR02466">
    <property type="entry name" value="TIGR02466 family protein"/>
    <property type="match status" value="1"/>
</dbReference>
<organism evidence="1 2">
    <name type="scientific">Henriciella barbarensis</name>
    <dbReference type="NCBI Taxonomy" id="86342"/>
    <lineage>
        <taxon>Bacteria</taxon>
        <taxon>Pseudomonadati</taxon>
        <taxon>Pseudomonadota</taxon>
        <taxon>Alphaproteobacteria</taxon>
        <taxon>Hyphomonadales</taxon>
        <taxon>Hyphomonadaceae</taxon>
        <taxon>Henriciella</taxon>
    </lineage>
</organism>
<dbReference type="RefSeq" id="WP_119379136.1">
    <property type="nucleotide sequence ID" value="NZ_QWGB01000005.1"/>
</dbReference>
<sequence>MTRLIFPTRLFEFDLGDNSLLEELEASCWMIEEGDTAGHDWCEEKGYPGYTSYASLNDLPQRAPAFGALEAKLLSWAGQAADELGWDLEGRRMTLDALWVNILGEGGNHSGHIHPGSILSGTVYIAVPEGAGAIRFEDPRLANMMAAPQLRDKTAEDQSRFVYVDPKPGNILMWESWLRHEVMASRSEDARISISFNFGLSD</sequence>
<dbReference type="SUPFAM" id="SSF51197">
    <property type="entry name" value="Clavaminate synthase-like"/>
    <property type="match status" value="1"/>
</dbReference>
<dbReference type="OrthoDB" id="9783136at2"/>
<accession>A0A399R257</accession>
<dbReference type="Gene3D" id="2.60.120.620">
    <property type="entry name" value="q2cbj1_9rhob like domain"/>
    <property type="match status" value="1"/>
</dbReference>
<evidence type="ECO:0000313" key="1">
    <source>
        <dbReference type="EMBL" id="RIJ23947.1"/>
    </source>
</evidence>
<reference evidence="1 2" key="1">
    <citation type="submission" date="2018-08" db="EMBL/GenBank/DDBJ databases">
        <title>Henriciella mobilis sp. nov., isolated from seawater.</title>
        <authorList>
            <person name="Cheng H."/>
            <person name="Wu Y.-H."/>
            <person name="Xu X.-W."/>
            <person name="Guo L.-L."/>
        </authorList>
    </citation>
    <scope>NUCLEOTIDE SEQUENCE [LARGE SCALE GENOMIC DNA]</scope>
    <source>
        <strain evidence="1 2">CCUG66934</strain>
    </source>
</reference>
<evidence type="ECO:0008006" key="3">
    <source>
        <dbReference type="Google" id="ProtNLM"/>
    </source>
</evidence>
<dbReference type="Proteomes" id="UP000265431">
    <property type="component" value="Unassembled WGS sequence"/>
</dbReference>
<keyword evidence="2" id="KW-1185">Reference proteome</keyword>
<comment type="caution">
    <text evidence="1">The sequence shown here is derived from an EMBL/GenBank/DDBJ whole genome shotgun (WGS) entry which is preliminary data.</text>
</comment>
<name>A0A399R257_9PROT</name>
<dbReference type="Pfam" id="PF13759">
    <property type="entry name" value="2OG-FeII_Oxy_5"/>
    <property type="match status" value="1"/>
</dbReference>
<gene>
    <name evidence="1" type="ORF">D1224_06775</name>
</gene>
<protein>
    <recommendedName>
        <fullName evidence="3">Fe2OG dioxygenase domain-containing protein</fullName>
    </recommendedName>
</protein>
<dbReference type="EMBL" id="QWGB01000005">
    <property type="protein sequence ID" value="RIJ23947.1"/>
    <property type="molecule type" value="Genomic_DNA"/>
</dbReference>
<dbReference type="InterPro" id="IPR012668">
    <property type="entry name" value="CHP02466"/>
</dbReference>
<dbReference type="AlphaFoldDB" id="A0A399R257"/>
<proteinExistence type="predicted"/>